<feature type="compositionally biased region" description="Polar residues" evidence="1">
    <location>
        <begin position="255"/>
        <end position="268"/>
    </location>
</feature>
<sequence length="280" mass="28968">MSPPINKDWWLAAALTGAALPTAMGQAPANPATRQTAVLTTVTQGTPTTSTSTPIYIESASGQKLTTGPKQSLHVLFSDQSALTLGPNSEIVIAEYRFNRQTKDGNLLIDMTKGLLRVVGGFISKKSETLVRTNTATIGIRGGISNVETDGQKASGTFLFGQGMSLTDSQGNRQTITRAGFGADISGSGFSEPRRITVGELSNQLRRLESPPNNNPGTQQPGGAPPGQLLSTGNVPGGANTPGGSLSPDRLKNAVDTNVGSNPSQTLRNILAAGNVPTSS</sequence>
<keyword evidence="4" id="KW-1185">Reference proteome</keyword>
<organism evidence="3 4">
    <name type="scientific">Rhodoferax saidenbachensis</name>
    <dbReference type="NCBI Taxonomy" id="1484693"/>
    <lineage>
        <taxon>Bacteria</taxon>
        <taxon>Pseudomonadati</taxon>
        <taxon>Pseudomonadota</taxon>
        <taxon>Betaproteobacteria</taxon>
        <taxon>Burkholderiales</taxon>
        <taxon>Comamonadaceae</taxon>
        <taxon>Rhodoferax</taxon>
    </lineage>
</organism>
<accession>A0A1P8KE77</accession>
<dbReference type="InterPro" id="IPR006860">
    <property type="entry name" value="FecR"/>
</dbReference>
<feature type="compositionally biased region" description="Low complexity" evidence="1">
    <location>
        <begin position="211"/>
        <end position="228"/>
    </location>
</feature>
<dbReference type="eggNOG" id="COG4254">
    <property type="taxonomic scope" value="Bacteria"/>
</dbReference>
<evidence type="ECO:0000259" key="2">
    <source>
        <dbReference type="Pfam" id="PF04773"/>
    </source>
</evidence>
<dbReference type="STRING" id="1484693.RS694_18625"/>
<feature type="domain" description="FecR protein" evidence="2">
    <location>
        <begin position="64"/>
        <end position="155"/>
    </location>
</feature>
<evidence type="ECO:0000313" key="3">
    <source>
        <dbReference type="EMBL" id="APW44337.1"/>
    </source>
</evidence>
<gene>
    <name evidence="3" type="ORF">RS694_18625</name>
</gene>
<reference evidence="3 4" key="1">
    <citation type="submission" date="2017-01" db="EMBL/GenBank/DDBJ databases">
        <authorList>
            <person name="Mah S.A."/>
            <person name="Swanson W.J."/>
            <person name="Moy G.W."/>
            <person name="Vacquier V.D."/>
        </authorList>
    </citation>
    <scope>NUCLEOTIDE SEQUENCE [LARGE SCALE GENOMIC DNA]</scope>
    <source>
        <strain evidence="3 4">DSM 22694</strain>
    </source>
</reference>
<dbReference type="AlphaFoldDB" id="A0A1P8KE77"/>
<dbReference type="EMBL" id="CP019239">
    <property type="protein sequence ID" value="APW44337.1"/>
    <property type="molecule type" value="Genomic_DNA"/>
</dbReference>
<name>A0A1P8KE77_9BURK</name>
<dbReference type="Proteomes" id="UP000186110">
    <property type="component" value="Chromosome"/>
</dbReference>
<evidence type="ECO:0000313" key="4">
    <source>
        <dbReference type="Proteomes" id="UP000186110"/>
    </source>
</evidence>
<feature type="region of interest" description="Disordered" evidence="1">
    <location>
        <begin position="206"/>
        <end position="280"/>
    </location>
</feature>
<dbReference type="KEGG" id="rsb:RS694_18625"/>
<dbReference type="Pfam" id="PF04773">
    <property type="entry name" value="FecR"/>
    <property type="match status" value="1"/>
</dbReference>
<evidence type="ECO:0000256" key="1">
    <source>
        <dbReference type="SAM" id="MobiDB-lite"/>
    </source>
</evidence>
<protein>
    <recommendedName>
        <fullName evidence="2">FecR protein domain-containing protein</fullName>
    </recommendedName>
</protein>
<proteinExistence type="predicted"/>
<dbReference type="RefSeq" id="WP_029706557.1">
    <property type="nucleotide sequence ID" value="NZ_CP019239.1"/>
</dbReference>